<feature type="transmembrane region" description="Helical" evidence="1">
    <location>
        <begin position="30"/>
        <end position="52"/>
    </location>
</feature>
<dbReference type="OrthoDB" id="1927595at2"/>
<dbReference type="EMBL" id="FOTR01000002">
    <property type="protein sequence ID" value="SFL54251.1"/>
    <property type="molecule type" value="Genomic_DNA"/>
</dbReference>
<evidence type="ECO:0000256" key="1">
    <source>
        <dbReference type="SAM" id="Phobius"/>
    </source>
</evidence>
<dbReference type="InterPro" id="IPR035167">
    <property type="entry name" value="DUF5316"/>
</dbReference>
<keyword evidence="1" id="KW-0472">Membrane</keyword>
<evidence type="ECO:0000313" key="3">
    <source>
        <dbReference type="Proteomes" id="UP000198565"/>
    </source>
</evidence>
<evidence type="ECO:0008006" key="4">
    <source>
        <dbReference type="Google" id="ProtNLM"/>
    </source>
</evidence>
<name>A0A1I4IKC1_9BACI</name>
<dbReference type="AlphaFoldDB" id="A0A1I4IKC1"/>
<protein>
    <recommendedName>
        <fullName evidence="4">DUF5316 domain-containing protein</fullName>
    </recommendedName>
</protein>
<organism evidence="2 3">
    <name type="scientific">Gracilibacillus orientalis</name>
    <dbReference type="NCBI Taxonomy" id="334253"/>
    <lineage>
        <taxon>Bacteria</taxon>
        <taxon>Bacillati</taxon>
        <taxon>Bacillota</taxon>
        <taxon>Bacilli</taxon>
        <taxon>Bacillales</taxon>
        <taxon>Bacillaceae</taxon>
        <taxon>Gracilibacillus</taxon>
    </lineage>
</organism>
<proteinExistence type="predicted"/>
<sequence>MKYFLIGIILSVIGVLISLIVWGIENAYVITAGIGFLFIGISMVFSGAMVSGDRMRANYATESDDDRRIRNSVTFRSALIGVPNIVVALLIYYFLN</sequence>
<dbReference type="Pfam" id="PF17247">
    <property type="entry name" value="DUF5316"/>
    <property type="match status" value="1"/>
</dbReference>
<feature type="transmembrane region" description="Helical" evidence="1">
    <location>
        <begin position="73"/>
        <end position="95"/>
    </location>
</feature>
<feature type="transmembrane region" description="Helical" evidence="1">
    <location>
        <begin position="5"/>
        <end position="24"/>
    </location>
</feature>
<accession>A0A1I4IKC1</accession>
<evidence type="ECO:0000313" key="2">
    <source>
        <dbReference type="EMBL" id="SFL54251.1"/>
    </source>
</evidence>
<keyword evidence="1" id="KW-0812">Transmembrane</keyword>
<keyword evidence="1" id="KW-1133">Transmembrane helix</keyword>
<dbReference type="Proteomes" id="UP000198565">
    <property type="component" value="Unassembled WGS sequence"/>
</dbReference>
<keyword evidence="3" id="KW-1185">Reference proteome</keyword>
<dbReference type="RefSeq" id="WP_091481608.1">
    <property type="nucleotide sequence ID" value="NZ_FOTR01000002.1"/>
</dbReference>
<gene>
    <name evidence="2" type="ORF">SAMN04487943_102140</name>
</gene>
<reference evidence="3" key="1">
    <citation type="submission" date="2016-10" db="EMBL/GenBank/DDBJ databases">
        <authorList>
            <person name="Varghese N."/>
            <person name="Submissions S."/>
        </authorList>
    </citation>
    <scope>NUCLEOTIDE SEQUENCE [LARGE SCALE GENOMIC DNA]</scope>
    <source>
        <strain evidence="3">CGMCC 1.4250</strain>
    </source>
</reference>